<dbReference type="Gene3D" id="1.25.40.10">
    <property type="entry name" value="Tetratricopeptide repeat domain"/>
    <property type="match status" value="1"/>
</dbReference>
<gene>
    <name evidence="2" type="ORF">PV08_00416</name>
</gene>
<dbReference type="Proteomes" id="UP000053328">
    <property type="component" value="Unassembled WGS sequence"/>
</dbReference>
<name>A0A0D1YX10_9EURO</name>
<protein>
    <recommendedName>
        <fullName evidence="1">Clr5 domain-containing protein</fullName>
    </recommendedName>
</protein>
<feature type="domain" description="Clr5" evidence="1">
    <location>
        <begin position="11"/>
        <end position="59"/>
    </location>
</feature>
<evidence type="ECO:0000259" key="1">
    <source>
        <dbReference type="Pfam" id="PF14420"/>
    </source>
</evidence>
<dbReference type="GeneID" id="27327499"/>
<reference evidence="2 3" key="1">
    <citation type="submission" date="2015-01" db="EMBL/GenBank/DDBJ databases">
        <title>The Genome Sequence of Exophiala spinifera CBS89968.</title>
        <authorList>
            <consortium name="The Broad Institute Genomics Platform"/>
            <person name="Cuomo C."/>
            <person name="de Hoog S."/>
            <person name="Gorbushina A."/>
            <person name="Stielow B."/>
            <person name="Teixiera M."/>
            <person name="Abouelleil A."/>
            <person name="Chapman S.B."/>
            <person name="Priest M."/>
            <person name="Young S.K."/>
            <person name="Wortman J."/>
            <person name="Nusbaum C."/>
            <person name="Birren B."/>
        </authorList>
    </citation>
    <scope>NUCLEOTIDE SEQUENCE [LARGE SCALE GENOMIC DNA]</scope>
    <source>
        <strain evidence="2 3">CBS 89968</strain>
    </source>
</reference>
<dbReference type="SUPFAM" id="SSF48452">
    <property type="entry name" value="TPR-like"/>
    <property type="match status" value="1"/>
</dbReference>
<dbReference type="EMBL" id="KN847492">
    <property type="protein sequence ID" value="KIW19841.1"/>
    <property type="molecule type" value="Genomic_DNA"/>
</dbReference>
<organism evidence="2 3">
    <name type="scientific">Exophiala spinifera</name>
    <dbReference type="NCBI Taxonomy" id="91928"/>
    <lineage>
        <taxon>Eukaryota</taxon>
        <taxon>Fungi</taxon>
        <taxon>Dikarya</taxon>
        <taxon>Ascomycota</taxon>
        <taxon>Pezizomycotina</taxon>
        <taxon>Eurotiomycetes</taxon>
        <taxon>Chaetothyriomycetidae</taxon>
        <taxon>Chaetothyriales</taxon>
        <taxon>Herpotrichiellaceae</taxon>
        <taxon>Exophiala</taxon>
    </lineage>
</organism>
<proteinExistence type="predicted"/>
<evidence type="ECO:0000313" key="2">
    <source>
        <dbReference type="EMBL" id="KIW19841.1"/>
    </source>
</evidence>
<dbReference type="RefSeq" id="XP_016240057.1">
    <property type="nucleotide sequence ID" value="XM_016374781.1"/>
</dbReference>
<dbReference type="AlphaFoldDB" id="A0A0D1YX10"/>
<accession>A0A0D1YX10</accession>
<sequence length="699" mass="80146">MSSSRSLYHPKDAWDYWRETIDHMYLHENKTCGDIRAYLISNDFSCSERQIKNRLREWKYESKKTPSQHYLAMLSYANSERVDGYKIKFDVPKRDGRVYFSLKKIKKECDRVKKKYENAHVEFSLPSYEVAERILWDADIRISRHLAEPDDLTRSKSYPEIPGEPDGHGCYAPGRPFANYTDWTASIDNDSQVSQGELDEEYNFARLETNWASHSLLGNQISTVQIDHPNIITLNGEPLACSSPTSVVMKDFHDSQWSTCEDNDPSWKLNNLSAQTISVICAERSAALSHAVPTLTHCSDQLRFLLAILDTRILLPRIRAYLRMEESVNSFLNSETLSILMEEGYYSNSDSGECSTSLEEEFLGHRIDVDRLDISNLSPPLKALVKGIKAKNDEAGVIRLRYGLCELSDWILPGLVWMHLVLESDGRDAELKNFLSIGYTILEQAEHLEDHTAFAVPFRYIFAEFTRNSGDTAKWGQRLRGAHARITSRWGIDHPNSLAIATYMAWNDLHHGRLESAIQLLTAYVDICERRLGPHSILTVAGWALMSRALDEHGNLVGACASVAKVVERFDSDRSDLGKYRLMMMHRFGELLLRTDQLEAAETYLLEALGGRLQVCGLESGEVWSTIRALDAVFLRSGRIQQAQEFVEYFTNLFNWEQRREWAKENNVELPFPFPPSWLPDQIIVDIIKMRPKKRSTRP</sequence>
<dbReference type="OrthoDB" id="4115389at2759"/>
<dbReference type="InterPro" id="IPR025676">
    <property type="entry name" value="Clr5_dom"/>
</dbReference>
<dbReference type="VEuPathDB" id="FungiDB:PV08_00416"/>
<dbReference type="Pfam" id="PF14420">
    <property type="entry name" value="Clr5"/>
    <property type="match status" value="1"/>
</dbReference>
<dbReference type="HOGENOM" id="CLU_024800_0_0_1"/>
<evidence type="ECO:0000313" key="3">
    <source>
        <dbReference type="Proteomes" id="UP000053328"/>
    </source>
</evidence>
<keyword evidence="3" id="KW-1185">Reference proteome</keyword>
<dbReference type="InterPro" id="IPR011990">
    <property type="entry name" value="TPR-like_helical_dom_sf"/>
</dbReference>